<proteinExistence type="predicted"/>
<dbReference type="AlphaFoldDB" id="A0AA96RII9"/>
<keyword evidence="1" id="KW-0732">Signal</keyword>
<reference evidence="2" key="1">
    <citation type="submission" date="2022-02" db="EMBL/GenBank/DDBJ databases">
        <title>Paenibacillus sp. MBLB1832 Whole Genome Shotgun Sequencing.</title>
        <authorList>
            <person name="Hwang C.Y."/>
            <person name="Cho E.-S."/>
            <person name="Seo M.-J."/>
        </authorList>
    </citation>
    <scope>NUCLEOTIDE SEQUENCE</scope>
    <source>
        <strain evidence="2">MBLB1832</strain>
    </source>
</reference>
<feature type="chain" id="PRO_5041638707" evidence="1">
    <location>
        <begin position="25"/>
        <end position="71"/>
    </location>
</feature>
<sequence>MKRKVVITLVLVASMMVSAVPAFAVKAEAKPERTASVMVEANPEIAKGSPGPTMPELPEVPFAIKAEAKPE</sequence>
<gene>
    <name evidence="2" type="ORF">MJB10_25400</name>
</gene>
<evidence type="ECO:0000313" key="3">
    <source>
        <dbReference type="Proteomes" id="UP001304650"/>
    </source>
</evidence>
<evidence type="ECO:0000256" key="1">
    <source>
        <dbReference type="SAM" id="SignalP"/>
    </source>
</evidence>
<organism evidence="2 3">
    <name type="scientific">Paenibacillus roseopurpureus</name>
    <dbReference type="NCBI Taxonomy" id="2918901"/>
    <lineage>
        <taxon>Bacteria</taxon>
        <taxon>Bacillati</taxon>
        <taxon>Bacillota</taxon>
        <taxon>Bacilli</taxon>
        <taxon>Bacillales</taxon>
        <taxon>Paenibacillaceae</taxon>
        <taxon>Paenibacillus</taxon>
    </lineage>
</organism>
<keyword evidence="3" id="KW-1185">Reference proteome</keyword>
<dbReference type="KEGG" id="proo:MJB10_25400"/>
<protein>
    <submittedName>
        <fullName evidence="2">Uncharacterized protein</fullName>
    </submittedName>
</protein>
<evidence type="ECO:0000313" key="2">
    <source>
        <dbReference type="EMBL" id="WNR44358.1"/>
    </source>
</evidence>
<dbReference type="EMBL" id="CP130319">
    <property type="protein sequence ID" value="WNR44358.1"/>
    <property type="molecule type" value="Genomic_DNA"/>
</dbReference>
<accession>A0AA96RII9</accession>
<dbReference type="Proteomes" id="UP001304650">
    <property type="component" value="Chromosome"/>
</dbReference>
<feature type="signal peptide" evidence="1">
    <location>
        <begin position="1"/>
        <end position="24"/>
    </location>
</feature>
<name>A0AA96RII9_9BACL</name>
<dbReference type="RefSeq" id="WP_314799902.1">
    <property type="nucleotide sequence ID" value="NZ_CP130319.1"/>
</dbReference>